<dbReference type="KEGG" id="cbar:PATL70BA_3444"/>
<dbReference type="EMBL" id="LR130778">
    <property type="protein sequence ID" value="VDN49381.1"/>
    <property type="molecule type" value="Genomic_DNA"/>
</dbReference>
<keyword evidence="3 8" id="KW-0028">Amino-acid biosynthesis</keyword>
<name>A0A3P7Q224_9FIRM</name>
<organism evidence="11 12">
    <name type="scientific">Petrocella atlantisensis</name>
    <dbReference type="NCBI Taxonomy" id="2173034"/>
    <lineage>
        <taxon>Bacteria</taxon>
        <taxon>Bacillati</taxon>
        <taxon>Bacillota</taxon>
        <taxon>Clostridia</taxon>
        <taxon>Lachnospirales</taxon>
        <taxon>Vallitaleaceae</taxon>
        <taxon>Petrocella</taxon>
    </lineage>
</organism>
<dbReference type="GO" id="GO:0009073">
    <property type="term" value="P:aromatic amino acid family biosynthetic process"/>
    <property type="evidence" value="ECO:0007669"/>
    <property type="project" value="UniProtKB-KW"/>
</dbReference>
<feature type="binding site" evidence="8">
    <location>
        <position position="91"/>
    </location>
    <ligand>
        <name>shikimate</name>
        <dbReference type="ChEBI" id="CHEBI:36208"/>
    </ligand>
</feature>
<feature type="domain" description="Shikimate dehydrogenase substrate binding N-terminal" evidence="10">
    <location>
        <begin position="11"/>
        <end position="93"/>
    </location>
</feature>
<feature type="binding site" evidence="8">
    <location>
        <position position="82"/>
    </location>
    <ligand>
        <name>NADP(+)</name>
        <dbReference type="ChEBI" id="CHEBI:58349"/>
    </ligand>
</feature>
<evidence type="ECO:0000256" key="6">
    <source>
        <dbReference type="ARBA" id="ARBA00023141"/>
    </source>
</evidence>
<gene>
    <name evidence="8 11" type="primary">aroE</name>
    <name evidence="11" type="ORF">PATL70BA_3444</name>
</gene>
<comment type="pathway">
    <text evidence="1 8">Metabolic intermediate biosynthesis; chorismate biosynthesis; chorismate from D-erythrose 4-phosphate and phosphoenolpyruvate: step 4/7.</text>
</comment>
<dbReference type="CDD" id="cd01065">
    <property type="entry name" value="NAD_bind_Shikimate_DH"/>
    <property type="match status" value="1"/>
</dbReference>
<keyword evidence="6 8" id="KW-0057">Aromatic amino acid biosynthesis</keyword>
<evidence type="ECO:0000259" key="10">
    <source>
        <dbReference type="Pfam" id="PF08501"/>
    </source>
</evidence>
<dbReference type="InterPro" id="IPR013708">
    <property type="entry name" value="Shikimate_DH-bd_N"/>
</dbReference>
<evidence type="ECO:0000256" key="8">
    <source>
        <dbReference type="HAMAP-Rule" id="MF_00222"/>
    </source>
</evidence>
<dbReference type="EC" id="1.1.1.25" evidence="2 8"/>
<accession>A0A3P7Q224</accession>
<proteinExistence type="inferred from homology"/>
<comment type="similarity">
    <text evidence="8">Belongs to the shikimate dehydrogenase family.</text>
</comment>
<dbReference type="PANTHER" id="PTHR21089">
    <property type="entry name" value="SHIKIMATE DEHYDROGENASE"/>
    <property type="match status" value="1"/>
</dbReference>
<dbReference type="InterPro" id="IPR022893">
    <property type="entry name" value="Shikimate_DH_fam"/>
</dbReference>
<keyword evidence="5 8" id="KW-0560">Oxidoreductase</keyword>
<evidence type="ECO:0000256" key="3">
    <source>
        <dbReference type="ARBA" id="ARBA00022605"/>
    </source>
</evidence>
<dbReference type="PANTHER" id="PTHR21089:SF1">
    <property type="entry name" value="BIFUNCTIONAL 3-DEHYDROQUINATE DEHYDRATASE_SHIKIMATE DEHYDROGENASE, CHLOROPLASTIC"/>
    <property type="match status" value="1"/>
</dbReference>
<dbReference type="OrthoDB" id="9792692at2"/>
<dbReference type="GO" id="GO:0008652">
    <property type="term" value="P:amino acid biosynthetic process"/>
    <property type="evidence" value="ECO:0007669"/>
    <property type="project" value="UniProtKB-KW"/>
</dbReference>
<dbReference type="InterPro" id="IPR011342">
    <property type="entry name" value="Shikimate_DH"/>
</dbReference>
<comment type="function">
    <text evidence="8">Involved in the biosynthesis of the chorismate, which leads to the biosynthesis of aromatic amino acids. Catalyzes the reversible NADPH linked reduction of 3-dehydroshikimate (DHSA) to yield shikimate (SA).</text>
</comment>
<evidence type="ECO:0000313" key="11">
    <source>
        <dbReference type="EMBL" id="VDN49381.1"/>
    </source>
</evidence>
<dbReference type="NCBIfam" id="TIGR00507">
    <property type="entry name" value="aroE"/>
    <property type="match status" value="1"/>
</dbReference>
<comment type="subunit">
    <text evidence="8">Homodimer.</text>
</comment>
<comment type="caution">
    <text evidence="8">Lacks conserved residue(s) required for the propagation of feature annotation.</text>
</comment>
<dbReference type="Pfam" id="PF01488">
    <property type="entry name" value="Shikimate_DH"/>
    <property type="match status" value="1"/>
</dbReference>
<dbReference type="InterPro" id="IPR006151">
    <property type="entry name" value="Shikm_DH/Glu-tRNA_Rdtase"/>
</dbReference>
<evidence type="ECO:0000313" key="12">
    <source>
        <dbReference type="Proteomes" id="UP000279029"/>
    </source>
</evidence>
<dbReference type="GO" id="GO:0019632">
    <property type="term" value="P:shikimate metabolic process"/>
    <property type="evidence" value="ECO:0007669"/>
    <property type="project" value="InterPro"/>
</dbReference>
<evidence type="ECO:0000256" key="5">
    <source>
        <dbReference type="ARBA" id="ARBA00023002"/>
    </source>
</evidence>
<dbReference type="SUPFAM" id="SSF51735">
    <property type="entry name" value="NAD(P)-binding Rossmann-fold domains"/>
    <property type="match status" value="1"/>
</dbReference>
<feature type="binding site" evidence="8">
    <location>
        <position position="254"/>
    </location>
    <ligand>
        <name>shikimate</name>
        <dbReference type="ChEBI" id="CHEBI:36208"/>
    </ligand>
</feature>
<evidence type="ECO:0000256" key="2">
    <source>
        <dbReference type="ARBA" id="ARBA00012962"/>
    </source>
</evidence>
<feature type="binding site" evidence="8">
    <location>
        <begin position="19"/>
        <end position="21"/>
    </location>
    <ligand>
        <name>shikimate</name>
        <dbReference type="ChEBI" id="CHEBI:36208"/>
    </ligand>
</feature>
<dbReference type="Gene3D" id="3.40.50.720">
    <property type="entry name" value="NAD(P)-binding Rossmann-like Domain"/>
    <property type="match status" value="1"/>
</dbReference>
<reference evidence="11 12" key="1">
    <citation type="submission" date="2018-09" db="EMBL/GenBank/DDBJ databases">
        <authorList>
            <person name="Postec A."/>
        </authorList>
    </citation>
    <scope>NUCLEOTIDE SEQUENCE [LARGE SCALE GENOMIC DNA]</scope>
    <source>
        <strain evidence="11">70B-A</strain>
    </source>
</reference>
<dbReference type="RefSeq" id="WP_125138351.1">
    <property type="nucleotide sequence ID" value="NZ_LR130778.1"/>
</dbReference>
<dbReference type="SUPFAM" id="SSF53223">
    <property type="entry name" value="Aminoacid dehydrogenase-like, N-terminal domain"/>
    <property type="match status" value="1"/>
</dbReference>
<keyword evidence="4 8" id="KW-0521">NADP</keyword>
<evidence type="ECO:0000256" key="1">
    <source>
        <dbReference type="ARBA" id="ARBA00004871"/>
    </source>
</evidence>
<dbReference type="InterPro" id="IPR036291">
    <property type="entry name" value="NAD(P)-bd_dom_sf"/>
</dbReference>
<keyword evidence="12" id="KW-1185">Reference proteome</keyword>
<feature type="binding site" evidence="8">
    <location>
        <position position="224"/>
    </location>
    <ligand>
        <name>NADP(+)</name>
        <dbReference type="ChEBI" id="CHEBI:58349"/>
    </ligand>
</feature>
<feature type="domain" description="Quinate/shikimate 5-dehydrogenase/glutamyl-tRNA reductase" evidence="9">
    <location>
        <begin position="116"/>
        <end position="191"/>
    </location>
</feature>
<dbReference type="Proteomes" id="UP000279029">
    <property type="component" value="Chromosome"/>
</dbReference>
<dbReference type="GO" id="GO:0004764">
    <property type="term" value="F:shikimate 3-dehydrogenase (NADP+) activity"/>
    <property type="evidence" value="ECO:0007669"/>
    <property type="project" value="UniProtKB-UniRule"/>
</dbReference>
<dbReference type="GO" id="GO:0009423">
    <property type="term" value="P:chorismate biosynthetic process"/>
    <property type="evidence" value="ECO:0007669"/>
    <property type="project" value="UniProtKB-UniRule"/>
</dbReference>
<feature type="active site" description="Proton acceptor" evidence="8">
    <location>
        <position position="70"/>
    </location>
</feature>
<dbReference type="HAMAP" id="MF_00222">
    <property type="entry name" value="Shikimate_DH_AroE"/>
    <property type="match status" value="1"/>
</dbReference>
<evidence type="ECO:0000259" key="9">
    <source>
        <dbReference type="Pfam" id="PF01488"/>
    </source>
</evidence>
<dbReference type="Gene3D" id="3.40.50.10860">
    <property type="entry name" value="Leucine Dehydrogenase, chain A, domain 1"/>
    <property type="match status" value="1"/>
</dbReference>
<protein>
    <recommendedName>
        <fullName evidence="2 8">Shikimate dehydrogenase (NADP(+))</fullName>
        <shortName evidence="8">SDH</shortName>
        <ecNumber evidence="2 8">1.1.1.25</ecNumber>
    </recommendedName>
</protein>
<dbReference type="GO" id="GO:0050661">
    <property type="term" value="F:NADP binding"/>
    <property type="evidence" value="ECO:0007669"/>
    <property type="project" value="InterPro"/>
</dbReference>
<feature type="binding site" evidence="8">
    <location>
        <position position="66"/>
    </location>
    <ligand>
        <name>shikimate</name>
        <dbReference type="ChEBI" id="CHEBI:36208"/>
    </ligand>
</feature>
<comment type="catalytic activity">
    <reaction evidence="7 8">
        <text>shikimate + NADP(+) = 3-dehydroshikimate + NADPH + H(+)</text>
        <dbReference type="Rhea" id="RHEA:17737"/>
        <dbReference type="ChEBI" id="CHEBI:15378"/>
        <dbReference type="ChEBI" id="CHEBI:16630"/>
        <dbReference type="ChEBI" id="CHEBI:36208"/>
        <dbReference type="ChEBI" id="CHEBI:57783"/>
        <dbReference type="ChEBI" id="CHEBI:58349"/>
        <dbReference type="EC" id="1.1.1.25"/>
    </reaction>
</comment>
<dbReference type="Pfam" id="PF08501">
    <property type="entry name" value="Shikimate_dh_N"/>
    <property type="match status" value="1"/>
</dbReference>
<dbReference type="InterPro" id="IPR046346">
    <property type="entry name" value="Aminoacid_DH-like_N_sf"/>
</dbReference>
<dbReference type="AlphaFoldDB" id="A0A3P7Q224"/>
<feature type="binding site" evidence="8">
    <location>
        <begin position="130"/>
        <end position="134"/>
    </location>
    <ligand>
        <name>NADP(+)</name>
        <dbReference type="ChEBI" id="CHEBI:58349"/>
    </ligand>
</feature>
<feature type="binding site" evidence="8">
    <location>
        <position position="106"/>
    </location>
    <ligand>
        <name>shikimate</name>
        <dbReference type="ChEBI" id="CHEBI:36208"/>
    </ligand>
</feature>
<evidence type="ECO:0000256" key="7">
    <source>
        <dbReference type="ARBA" id="ARBA00049442"/>
    </source>
</evidence>
<sequence length="285" mass="31594">MIKGTTDVYGLIGDPVGHSFSPFIHNMLAEALSENMAYVAFHVKENQLEHAMAGLKGLSIKGANVTVPYKVDVISYLDYVDDMAKAIGAVNTIKLDNNELVGYNTDWIGLLKALKEIKINLRDKSILIIGAGGAARAVGMMCAHEGAGHIAITNRTQANAEKLAKLINRHYDVSTEVIPLEDLKERNDLVIAFQTTPIGMYPHSANNPIYETKFYETLEVAVDLIYNPLETHFLREAREAGAITMNGMGMLFHQAIAAFELWRECTIDDGTKKRCYQAFLQQMTK</sequence>
<dbReference type="GO" id="GO:0005829">
    <property type="term" value="C:cytosol"/>
    <property type="evidence" value="ECO:0007669"/>
    <property type="project" value="TreeGrafter"/>
</dbReference>
<feature type="binding site" evidence="8">
    <location>
        <position position="226"/>
    </location>
    <ligand>
        <name>shikimate</name>
        <dbReference type="ChEBI" id="CHEBI:36208"/>
    </ligand>
</feature>
<evidence type="ECO:0000256" key="4">
    <source>
        <dbReference type="ARBA" id="ARBA00022857"/>
    </source>
</evidence>
<dbReference type="UniPathway" id="UPA00053">
    <property type="reaction ID" value="UER00087"/>
</dbReference>
<feature type="binding site" evidence="8">
    <location>
        <position position="247"/>
    </location>
    <ligand>
        <name>NADP(+)</name>
        <dbReference type="ChEBI" id="CHEBI:58349"/>
    </ligand>
</feature>